<dbReference type="AlphaFoldDB" id="A0A8J3ZLF1"/>
<protein>
    <submittedName>
        <fullName evidence="2">Uncharacterized protein</fullName>
    </submittedName>
</protein>
<organism evidence="2 3">
    <name type="scientific">Virgisporangium ochraceum</name>
    <dbReference type="NCBI Taxonomy" id="65505"/>
    <lineage>
        <taxon>Bacteria</taxon>
        <taxon>Bacillati</taxon>
        <taxon>Actinomycetota</taxon>
        <taxon>Actinomycetes</taxon>
        <taxon>Micromonosporales</taxon>
        <taxon>Micromonosporaceae</taxon>
        <taxon>Virgisporangium</taxon>
    </lineage>
</organism>
<gene>
    <name evidence="2" type="ORF">Voc01_009610</name>
</gene>
<evidence type="ECO:0000313" key="3">
    <source>
        <dbReference type="Proteomes" id="UP000635606"/>
    </source>
</evidence>
<sequence length="72" mass="7049">MVACTPATPEASERAAASADTGSPPPVPPAGAEDDEAAGAAFHVVRGSPEEPLQPARNAPAAAMATTIEAIL</sequence>
<evidence type="ECO:0000313" key="2">
    <source>
        <dbReference type="EMBL" id="GIJ66044.1"/>
    </source>
</evidence>
<dbReference type="EMBL" id="BOPH01000015">
    <property type="protein sequence ID" value="GIJ66044.1"/>
    <property type="molecule type" value="Genomic_DNA"/>
</dbReference>
<dbReference type="Proteomes" id="UP000635606">
    <property type="component" value="Unassembled WGS sequence"/>
</dbReference>
<evidence type="ECO:0000256" key="1">
    <source>
        <dbReference type="SAM" id="MobiDB-lite"/>
    </source>
</evidence>
<name>A0A8J3ZLF1_9ACTN</name>
<proteinExistence type="predicted"/>
<accession>A0A8J3ZLF1</accession>
<reference evidence="2" key="1">
    <citation type="submission" date="2021-01" db="EMBL/GenBank/DDBJ databases">
        <title>Whole genome shotgun sequence of Virgisporangium ochraceum NBRC 16418.</title>
        <authorList>
            <person name="Komaki H."/>
            <person name="Tamura T."/>
        </authorList>
    </citation>
    <scope>NUCLEOTIDE SEQUENCE</scope>
    <source>
        <strain evidence="2">NBRC 16418</strain>
    </source>
</reference>
<comment type="caution">
    <text evidence="2">The sequence shown here is derived from an EMBL/GenBank/DDBJ whole genome shotgun (WGS) entry which is preliminary data.</text>
</comment>
<feature type="region of interest" description="Disordered" evidence="1">
    <location>
        <begin position="1"/>
        <end position="38"/>
    </location>
</feature>
<keyword evidence="3" id="KW-1185">Reference proteome</keyword>